<dbReference type="PANTHER" id="PTHR36919:SF2">
    <property type="entry name" value="BLL6627 PROTEIN"/>
    <property type="match status" value="1"/>
</dbReference>
<name>A8I3T2_AZOC5</name>
<protein>
    <recommendedName>
        <fullName evidence="2">DUF2147 domain-containing protein</fullName>
    </recommendedName>
</protein>
<dbReference type="InterPro" id="IPR019223">
    <property type="entry name" value="DUF2147"/>
</dbReference>
<reference evidence="3 4" key="1">
    <citation type="journal article" date="2007" name="Appl. Environ. Microbiol.">
        <title>Rhizobial factors required for stem nodule maturation and maintenance in Sesbania rostrata-Azorhizobium caulinodans ORS571 symbiosis.</title>
        <authorList>
            <person name="Suzuki S."/>
            <person name="Aono T."/>
            <person name="Lee KB."/>
            <person name="Suzuki T."/>
            <person name="Liu CT."/>
            <person name="Miwa H."/>
            <person name="Wakao S."/>
            <person name="Iki T."/>
            <person name="Oyaizu H."/>
        </authorList>
    </citation>
    <scope>NUCLEOTIDE SEQUENCE [LARGE SCALE GENOMIC DNA]</scope>
    <source>
        <strain evidence="4">ATCC 43989 / DSM 5975 / JCM 20966 / LMG 6465 / NBRC 14845 / NCIMB 13405 / ORS 571</strain>
    </source>
</reference>
<feature type="chain" id="PRO_5002724177" description="DUF2147 domain-containing protein" evidence="1">
    <location>
        <begin position="24"/>
        <end position="159"/>
    </location>
</feature>
<evidence type="ECO:0000256" key="1">
    <source>
        <dbReference type="SAM" id="SignalP"/>
    </source>
</evidence>
<sequence>MRGLSPLLAALATLPFLATASLAASPDAAGVWLTDDGEAAVEFKACPEGLCGTIVWLKTPLDEGQPAQDDNNPDASLRSRPLCGLPIVGGLRRNGDRLDGGWIYDPESGRRYQLVIRQHEREALDVTAYMGVEALGQTVAWHRAPAGQERCAPPAKAGR</sequence>
<dbReference type="AlphaFoldDB" id="A8I3T2"/>
<dbReference type="Proteomes" id="UP000000270">
    <property type="component" value="Chromosome"/>
</dbReference>
<accession>A8I3T2</accession>
<dbReference type="EMBL" id="AP009384">
    <property type="protein sequence ID" value="BAF87649.1"/>
    <property type="molecule type" value="Genomic_DNA"/>
</dbReference>
<dbReference type="RefSeq" id="WP_012170179.1">
    <property type="nucleotide sequence ID" value="NC_009937.1"/>
</dbReference>
<dbReference type="PANTHER" id="PTHR36919">
    <property type="entry name" value="BLR1215 PROTEIN"/>
    <property type="match status" value="1"/>
</dbReference>
<dbReference type="STRING" id="438753.AZC_1651"/>
<evidence type="ECO:0000313" key="3">
    <source>
        <dbReference type="EMBL" id="BAF87649.1"/>
    </source>
</evidence>
<keyword evidence="1" id="KW-0732">Signal</keyword>
<evidence type="ECO:0000259" key="2">
    <source>
        <dbReference type="Pfam" id="PF09917"/>
    </source>
</evidence>
<feature type="domain" description="DUF2147" evidence="2">
    <location>
        <begin position="30"/>
        <end position="143"/>
    </location>
</feature>
<reference evidence="3 4" key="4">
    <citation type="journal article" date="2009" name="Appl. Environ. Microbiol.">
        <title>Comparative genome-wide transcriptional profiling of Azorhizobium caulinodans ORS571 grown under free-living and symbiotic conditions.</title>
        <authorList>
            <person name="Tsukada S."/>
            <person name="Aono T."/>
            <person name="Akiba N."/>
            <person name="Lee KB."/>
            <person name="Liu CT."/>
            <person name="Toyazaki H."/>
            <person name="Oyaizu H."/>
        </authorList>
    </citation>
    <scope>NUCLEOTIDE SEQUENCE [LARGE SCALE GENOMIC DNA]</scope>
    <source>
        <strain evidence="4">ATCC 43989 / DSM 5975 / JCM 20966 / LMG 6465 / NBRC 14845 / NCIMB 13405 / ORS 571</strain>
    </source>
</reference>
<keyword evidence="4" id="KW-1185">Reference proteome</keyword>
<dbReference type="Pfam" id="PF09917">
    <property type="entry name" value="DUF2147"/>
    <property type="match status" value="1"/>
</dbReference>
<organism evidence="3 4">
    <name type="scientific">Azorhizobium caulinodans (strain ATCC 43989 / DSM 5975 / JCM 20966 / LMG 6465 / NBRC 14845 / NCIMB 13405 / ORS 571)</name>
    <dbReference type="NCBI Taxonomy" id="438753"/>
    <lineage>
        <taxon>Bacteria</taxon>
        <taxon>Pseudomonadati</taxon>
        <taxon>Pseudomonadota</taxon>
        <taxon>Alphaproteobacteria</taxon>
        <taxon>Hyphomicrobiales</taxon>
        <taxon>Xanthobacteraceae</taxon>
        <taxon>Azorhizobium</taxon>
    </lineage>
</organism>
<dbReference type="KEGG" id="azc:AZC_1651"/>
<dbReference type="Gene3D" id="2.40.128.520">
    <property type="match status" value="1"/>
</dbReference>
<reference evidence="3 4" key="6">
    <citation type="journal article" date="2011" name="Appl. Environ. Microbiol.">
        <title>Involvement of the azorhizobial chromosome partition gene (parA) in the onset of bacteroid differentiation during Sesbania rostrata stem nodule development.</title>
        <authorList>
            <person name="Liu CT."/>
            <person name="Lee KB."/>
            <person name="Wang YS."/>
            <person name="Peng MH."/>
            <person name="Lee KT."/>
            <person name="Suzuki S."/>
            <person name="Suzuki T."/>
            <person name="Oyaizu H."/>
        </authorList>
    </citation>
    <scope>NUCLEOTIDE SEQUENCE [LARGE SCALE GENOMIC DNA]</scope>
    <source>
        <strain evidence="4">ATCC 43989 / DSM 5975 / JCM 20966 / LMG 6465 / NBRC 14845 / NCIMB 13405 / ORS 571</strain>
    </source>
</reference>
<reference evidence="3 4" key="3">
    <citation type="journal article" date="2008" name="BMC Genomics">
        <title>The genome of the versatile nitrogen fixer Azorhizobium caulinodans ORS571.</title>
        <authorList>
            <person name="Lee KB."/>
            <person name="Backer P.D."/>
            <person name="Aono T."/>
            <person name="Liu CT."/>
            <person name="Suzuki S."/>
            <person name="Suzuki T."/>
            <person name="Kaneko T."/>
            <person name="Yamada M."/>
            <person name="Tabata S."/>
            <person name="Kupfer D.M."/>
            <person name="Najar F.Z."/>
            <person name="Wiley G.B."/>
            <person name="Roe B."/>
            <person name="Binnewies T.T."/>
            <person name="Ussery D.W."/>
            <person name="D'Haeze W."/>
            <person name="Herder J.D."/>
            <person name="Gevers D."/>
            <person name="Vereecke D."/>
            <person name="Holsters M."/>
            <person name="Oyaizu H."/>
        </authorList>
    </citation>
    <scope>NUCLEOTIDE SEQUENCE [LARGE SCALE GENOMIC DNA]</scope>
    <source>
        <strain evidence="4">ATCC 43989 / DSM 5975 / JCM 20966 / LMG 6465 / NBRC 14845 / NCIMB 13405 / ORS 571</strain>
    </source>
</reference>
<gene>
    <name evidence="3" type="ordered locus">AZC_1651</name>
</gene>
<dbReference type="HOGENOM" id="CLU_108869_1_1_5"/>
<dbReference type="eggNOG" id="COG4731">
    <property type="taxonomic scope" value="Bacteria"/>
</dbReference>
<reference evidence="4" key="2">
    <citation type="submission" date="2007-04" db="EMBL/GenBank/DDBJ databases">
        <title>Complete genome sequence of the nitrogen-fixing bacterium Azorhizobium caulinodans ORS571.</title>
        <authorList>
            <person name="Lee K.B."/>
            <person name="Backer P.D."/>
            <person name="Aono T."/>
            <person name="Liu C.T."/>
            <person name="Suzuki S."/>
            <person name="Suzuki T."/>
            <person name="Kaneko T."/>
            <person name="Yamada M."/>
            <person name="Tabata S."/>
            <person name="Kupfer D.M."/>
            <person name="Najar F.Z."/>
            <person name="Wiley G.B."/>
            <person name="Roe B."/>
            <person name="Binnewies T."/>
            <person name="Ussery D."/>
            <person name="Vereecke D."/>
            <person name="Gevers D."/>
            <person name="Holsters M."/>
            <person name="Oyaizu H."/>
        </authorList>
    </citation>
    <scope>NUCLEOTIDE SEQUENCE [LARGE SCALE GENOMIC DNA]</scope>
    <source>
        <strain evidence="4">ATCC 43989 / DSM 5975 / JCM 20966 / LMG 6465 / NBRC 14845 / NCIMB 13405 / ORS 571</strain>
    </source>
</reference>
<reference evidence="3 4" key="5">
    <citation type="journal article" date="2010" name="Appl. Environ. Microbiol.">
        <title>phrR-like gene praR of Azorhizobium caulinodans ORS571 is essential for symbiosis with Sesbania rostrata and is involved in expression of reb genes.</title>
        <authorList>
            <person name="Akiba N."/>
            <person name="Aono T."/>
            <person name="Toyazaki H."/>
            <person name="Sato S."/>
            <person name="Oyaizu H."/>
        </authorList>
    </citation>
    <scope>NUCLEOTIDE SEQUENCE [LARGE SCALE GENOMIC DNA]</scope>
    <source>
        <strain evidence="4">ATCC 43989 / DSM 5975 / JCM 20966 / LMG 6465 / NBRC 14845 / NCIMB 13405 / ORS 571</strain>
    </source>
</reference>
<proteinExistence type="predicted"/>
<feature type="signal peptide" evidence="1">
    <location>
        <begin position="1"/>
        <end position="23"/>
    </location>
</feature>
<evidence type="ECO:0000313" key="4">
    <source>
        <dbReference type="Proteomes" id="UP000000270"/>
    </source>
</evidence>